<dbReference type="RefSeq" id="WP_111433271.1">
    <property type="nucleotide sequence ID" value="NZ_JACIGG010000014.1"/>
</dbReference>
<sequence length="220" mass="25017">MGRQLPGPHHCVTLGISEALNVFKFLKEECEDGASFGKTDLDALMQKYLVKMSREMGRYYESNARCYSSIETDYPIFNPRKLAHSLLTEHLRQPILSSFKLQTQDASKSWITFFVHGLMNFATHEIGTDLPAAVAKRYNTLAFTNSQNITIGTCLQDEGISAILAAFVKKFRPVLINEEILDRLTKFINKEMDERFESRGPSRLHVNNKEVTVFFTKAIG</sequence>
<organism evidence="1 2">
    <name type="scientific">Rhodobium orientis</name>
    <dbReference type="NCBI Taxonomy" id="34017"/>
    <lineage>
        <taxon>Bacteria</taxon>
        <taxon>Pseudomonadati</taxon>
        <taxon>Pseudomonadota</taxon>
        <taxon>Alphaproteobacteria</taxon>
        <taxon>Hyphomicrobiales</taxon>
        <taxon>Rhodobiaceae</taxon>
        <taxon>Rhodobium</taxon>
    </lineage>
</organism>
<gene>
    <name evidence="1" type="ORF">CH339_05475</name>
</gene>
<name>A0A327JTP3_9HYPH</name>
<dbReference type="Proteomes" id="UP000249299">
    <property type="component" value="Unassembled WGS sequence"/>
</dbReference>
<reference evidence="1 2" key="1">
    <citation type="submission" date="2017-07" db="EMBL/GenBank/DDBJ databases">
        <title>Draft Genome Sequences of Select Purple Nonsulfur Bacteria.</title>
        <authorList>
            <person name="Lasarre B."/>
            <person name="Mckinlay J.B."/>
        </authorList>
    </citation>
    <scope>NUCLEOTIDE SEQUENCE [LARGE SCALE GENOMIC DNA]</scope>
    <source>
        <strain evidence="1 2">DSM 11290</strain>
    </source>
</reference>
<evidence type="ECO:0000313" key="1">
    <source>
        <dbReference type="EMBL" id="RAI28844.1"/>
    </source>
</evidence>
<keyword evidence="2" id="KW-1185">Reference proteome</keyword>
<protein>
    <submittedName>
        <fullName evidence="1">Uncharacterized protein</fullName>
    </submittedName>
</protein>
<evidence type="ECO:0000313" key="2">
    <source>
        <dbReference type="Proteomes" id="UP000249299"/>
    </source>
</evidence>
<dbReference type="EMBL" id="NPEV01000007">
    <property type="protein sequence ID" value="RAI28844.1"/>
    <property type="molecule type" value="Genomic_DNA"/>
</dbReference>
<proteinExistence type="predicted"/>
<comment type="caution">
    <text evidence="1">The sequence shown here is derived from an EMBL/GenBank/DDBJ whole genome shotgun (WGS) entry which is preliminary data.</text>
</comment>
<accession>A0A327JTP3</accession>
<dbReference type="AlphaFoldDB" id="A0A327JTP3"/>